<dbReference type="Proteomes" id="UP000186309">
    <property type="component" value="Chromosome"/>
</dbReference>
<sequence length="267" mass="27893">MTTRTRTNRKPNFQLESLESREAPAVGISSAWQAALAQAQNPGARAFHFQGMQQTLRIARSGTTFQGPTAVSLGETSNVNSAASLPTGRAALLAQAQARRAAQAHSSSVGAATPNHAWMTASSLRFPTSAPAIPVVTPTPTPVPTTPMTPPNQTNNAGTAAQNLPPNVSGELNVIYQNFLTNSNQPIETGPGSIPIDGSNVGVNIHGNGQGDFSDFLSTLRNLGMEITATSDVTWTVVGMLPISQLPTAAQTPQTLSITPQYSPKTN</sequence>
<dbReference type="EMBL" id="CP019082">
    <property type="protein sequence ID" value="APW62280.1"/>
    <property type="molecule type" value="Genomic_DNA"/>
</dbReference>
<name>A0A1U7CTK4_9BACT</name>
<organism evidence="1 2">
    <name type="scientific">Paludisphaera borealis</name>
    <dbReference type="NCBI Taxonomy" id="1387353"/>
    <lineage>
        <taxon>Bacteria</taxon>
        <taxon>Pseudomonadati</taxon>
        <taxon>Planctomycetota</taxon>
        <taxon>Planctomycetia</taxon>
        <taxon>Isosphaerales</taxon>
        <taxon>Isosphaeraceae</taxon>
        <taxon>Paludisphaera</taxon>
    </lineage>
</organism>
<dbReference type="STRING" id="1387353.BSF38_03819"/>
<accession>A0A1U7CTK4</accession>
<proteinExistence type="predicted"/>
<protein>
    <submittedName>
        <fullName evidence="1">Uncharacterized protein</fullName>
    </submittedName>
</protein>
<reference evidence="2" key="1">
    <citation type="submission" date="2016-12" db="EMBL/GenBank/DDBJ databases">
        <title>Comparative genomics of four Isosphaeraceae planctomycetes: a common pool of plasmids and glycoside hydrolase genes.</title>
        <authorList>
            <person name="Ivanova A."/>
        </authorList>
    </citation>
    <scope>NUCLEOTIDE SEQUENCE [LARGE SCALE GENOMIC DNA]</scope>
    <source>
        <strain evidence="2">PX4</strain>
    </source>
</reference>
<keyword evidence="2" id="KW-1185">Reference proteome</keyword>
<dbReference type="AlphaFoldDB" id="A0A1U7CTK4"/>
<dbReference type="KEGG" id="pbor:BSF38_03819"/>
<evidence type="ECO:0000313" key="2">
    <source>
        <dbReference type="Proteomes" id="UP000186309"/>
    </source>
</evidence>
<gene>
    <name evidence="1" type="ORF">BSF38_03819</name>
</gene>
<evidence type="ECO:0000313" key="1">
    <source>
        <dbReference type="EMBL" id="APW62280.1"/>
    </source>
</evidence>